<dbReference type="InterPro" id="IPR011078">
    <property type="entry name" value="PyrdxlP_homeostasis"/>
</dbReference>
<dbReference type="GO" id="GO:0030170">
    <property type="term" value="F:pyridoxal phosphate binding"/>
    <property type="evidence" value="ECO:0007669"/>
    <property type="project" value="UniProtKB-UniRule"/>
</dbReference>
<dbReference type="PROSITE" id="PS01211">
    <property type="entry name" value="UPF0001"/>
    <property type="match status" value="1"/>
</dbReference>
<dbReference type="CDD" id="cd06822">
    <property type="entry name" value="PLPDE_III_YBL036c_euk"/>
    <property type="match status" value="1"/>
</dbReference>
<dbReference type="Pfam" id="PF01168">
    <property type="entry name" value="Ala_racemase_N"/>
    <property type="match status" value="1"/>
</dbReference>
<dbReference type="HAMAP" id="MF_02087">
    <property type="entry name" value="PLP_homeostasis"/>
    <property type="match status" value="1"/>
</dbReference>
<evidence type="ECO:0000259" key="5">
    <source>
        <dbReference type="Pfam" id="PF01168"/>
    </source>
</evidence>
<comment type="cofactor">
    <cofactor evidence="3">
        <name>pyridoxal 5'-phosphate</name>
        <dbReference type="ChEBI" id="CHEBI:597326"/>
    </cofactor>
</comment>
<dbReference type="Gene3D" id="3.20.20.10">
    <property type="entry name" value="Alanine racemase"/>
    <property type="match status" value="1"/>
</dbReference>
<proteinExistence type="inferred from homology"/>
<dbReference type="PIRSF" id="PIRSF004848">
    <property type="entry name" value="YBL036c_PLPDEIII"/>
    <property type="match status" value="1"/>
</dbReference>
<evidence type="ECO:0000256" key="1">
    <source>
        <dbReference type="ARBA" id="ARBA00022898"/>
    </source>
</evidence>
<accession>A0AAX4P4Q3</accession>
<dbReference type="AlphaFoldDB" id="A0AAX4P4Q3"/>
<gene>
    <name evidence="6" type="ORF">HKI87_03g26070</name>
</gene>
<reference evidence="6 7" key="1">
    <citation type="submission" date="2024-03" db="EMBL/GenBank/DDBJ databases">
        <title>Complete genome sequence of the green alga Chloropicon roscoffensis RCC1871.</title>
        <authorList>
            <person name="Lemieux C."/>
            <person name="Pombert J.-F."/>
            <person name="Otis C."/>
            <person name="Turmel M."/>
        </authorList>
    </citation>
    <scope>NUCLEOTIDE SEQUENCE [LARGE SCALE GENOMIC DNA]</scope>
    <source>
        <strain evidence="6 7">RCC1871</strain>
    </source>
</reference>
<keyword evidence="7" id="KW-1185">Reference proteome</keyword>
<dbReference type="PANTHER" id="PTHR10146:SF14">
    <property type="entry name" value="PYRIDOXAL PHOSPHATE HOMEOSTASIS PROTEIN"/>
    <property type="match status" value="1"/>
</dbReference>
<dbReference type="Proteomes" id="UP001472866">
    <property type="component" value="Chromosome 03"/>
</dbReference>
<evidence type="ECO:0000313" key="7">
    <source>
        <dbReference type="Proteomes" id="UP001472866"/>
    </source>
</evidence>
<dbReference type="InterPro" id="IPR001608">
    <property type="entry name" value="Ala_racemase_N"/>
</dbReference>
<feature type="domain" description="Alanine racemase N-terminal" evidence="5">
    <location>
        <begin position="30"/>
        <end position="247"/>
    </location>
</feature>
<dbReference type="PANTHER" id="PTHR10146">
    <property type="entry name" value="PROLINE SYNTHETASE CO-TRANSCRIBED BACTERIAL HOMOLOG PROTEIN"/>
    <property type="match status" value="1"/>
</dbReference>
<evidence type="ECO:0000256" key="3">
    <source>
        <dbReference type="PIRSR" id="PIRSR004848-1"/>
    </source>
</evidence>
<comment type="similarity">
    <text evidence="2 4">Belongs to the pyridoxal phosphate-binding protein YggS/PROSC family.</text>
</comment>
<evidence type="ECO:0000313" key="6">
    <source>
        <dbReference type="EMBL" id="WZN61073.1"/>
    </source>
</evidence>
<dbReference type="FunFam" id="3.20.20.10:FF:000014">
    <property type="entry name" value="Pyridoxal phosphate homeostasis protein"/>
    <property type="match status" value="1"/>
</dbReference>
<evidence type="ECO:0000256" key="2">
    <source>
        <dbReference type="HAMAP-Rule" id="MF_03225"/>
    </source>
</evidence>
<name>A0AAX4P4Q3_9CHLO</name>
<dbReference type="SUPFAM" id="SSF51419">
    <property type="entry name" value="PLP-binding barrel"/>
    <property type="match status" value="1"/>
</dbReference>
<dbReference type="InterPro" id="IPR029066">
    <property type="entry name" value="PLP-binding_barrel"/>
</dbReference>
<feature type="modified residue" description="N6-(pyridoxal phosphate)lysine" evidence="2 3">
    <location>
        <position position="51"/>
    </location>
</feature>
<dbReference type="EMBL" id="CP151503">
    <property type="protein sequence ID" value="WZN61073.1"/>
    <property type="molecule type" value="Genomic_DNA"/>
</dbReference>
<keyword evidence="1 2" id="KW-0663">Pyridoxal phosphate</keyword>
<evidence type="ECO:0000256" key="4">
    <source>
        <dbReference type="RuleBase" id="RU004514"/>
    </source>
</evidence>
<comment type="function">
    <text evidence="2">Pyridoxal 5'-phosphate (PLP)-binding protein, which may be involved in intracellular homeostatic regulation of pyridoxal 5'-phosphate (PLP), the active form of vitamin B6.</text>
</comment>
<dbReference type="NCBIfam" id="TIGR00044">
    <property type="entry name" value="YggS family pyridoxal phosphate-dependent enzyme"/>
    <property type="match status" value="1"/>
</dbReference>
<protein>
    <recommendedName>
        <fullName evidence="2">Pyridoxal phosphate homeostasis protein</fullName>
        <shortName evidence="2">PLP homeostasis protein</shortName>
    </recommendedName>
</protein>
<sequence length="253" mass="27392">MTAQASAQEPAAAAAAPKVSVADGIKDVMRRIEEASQRSGNKRTRLVAVGKTKPLEAVLEAYQVGHRSFGENYVQEIVEKAGKAPEDIQWHFIGHLQSNKAKALLQGVPNLYMLETVDTTKLADRLNRICGELGRETPLRVLVQVNTSGEESKHGVEPSEVTALAAHISGSCPNLEMAGFMTIGMPDYTSKPENFTCLKECRRKAAAELGLDESELELSMGMSGDFEAAIEMGSTNIRVGSTIFGARIYPNKK</sequence>
<organism evidence="6 7">
    <name type="scientific">Chloropicon roscoffensis</name>
    <dbReference type="NCBI Taxonomy" id="1461544"/>
    <lineage>
        <taxon>Eukaryota</taxon>
        <taxon>Viridiplantae</taxon>
        <taxon>Chlorophyta</taxon>
        <taxon>Chloropicophyceae</taxon>
        <taxon>Chloropicales</taxon>
        <taxon>Chloropicaceae</taxon>
        <taxon>Chloropicon</taxon>
    </lineage>
</organism>